<dbReference type="PANTHER" id="PTHR11709:SF394">
    <property type="entry name" value="FI03373P-RELATED"/>
    <property type="match status" value="1"/>
</dbReference>
<evidence type="ECO:0000313" key="9">
    <source>
        <dbReference type="Proteomes" id="UP000037069"/>
    </source>
</evidence>
<feature type="domain" description="Plastocyanin-like" evidence="6">
    <location>
        <begin position="551"/>
        <end position="683"/>
    </location>
</feature>
<keyword evidence="3" id="KW-0560">Oxidoreductase</keyword>
<organism evidence="8 9">
    <name type="scientific">Lucilia cuprina</name>
    <name type="common">Green bottle fly</name>
    <name type="synonym">Australian sheep blowfly</name>
    <dbReference type="NCBI Taxonomy" id="7375"/>
    <lineage>
        <taxon>Eukaryota</taxon>
        <taxon>Metazoa</taxon>
        <taxon>Ecdysozoa</taxon>
        <taxon>Arthropoda</taxon>
        <taxon>Hexapoda</taxon>
        <taxon>Insecta</taxon>
        <taxon>Pterygota</taxon>
        <taxon>Neoptera</taxon>
        <taxon>Endopterygota</taxon>
        <taxon>Diptera</taxon>
        <taxon>Brachycera</taxon>
        <taxon>Muscomorpha</taxon>
        <taxon>Oestroidea</taxon>
        <taxon>Calliphoridae</taxon>
        <taxon>Luciliinae</taxon>
        <taxon>Lucilia</taxon>
    </lineage>
</organism>
<name>A0A0L0CD92_LUCCU</name>
<evidence type="ECO:0000259" key="5">
    <source>
        <dbReference type="Pfam" id="PF00394"/>
    </source>
</evidence>
<dbReference type="Pfam" id="PF07732">
    <property type="entry name" value="Cu-oxidase_3"/>
    <property type="match status" value="1"/>
</dbReference>
<dbReference type="Gene3D" id="2.60.40.420">
    <property type="entry name" value="Cupredoxins - blue copper proteins"/>
    <property type="match status" value="3"/>
</dbReference>
<dbReference type="InterPro" id="IPR011707">
    <property type="entry name" value="Cu-oxidase-like_N"/>
</dbReference>
<dbReference type="InterPro" id="IPR008972">
    <property type="entry name" value="Cupredoxin"/>
</dbReference>
<accession>A0A0L0CD92</accession>
<keyword evidence="4" id="KW-0186">Copper</keyword>
<dbReference type="InterPro" id="IPR045087">
    <property type="entry name" value="Cu-oxidase_fam"/>
</dbReference>
<dbReference type="Pfam" id="PF07731">
    <property type="entry name" value="Cu-oxidase_2"/>
    <property type="match status" value="1"/>
</dbReference>
<dbReference type="CDD" id="cd13858">
    <property type="entry name" value="CuRO_1_tcLCC2_insect_like"/>
    <property type="match status" value="1"/>
</dbReference>
<dbReference type="Pfam" id="PF00394">
    <property type="entry name" value="Cu-oxidase"/>
    <property type="match status" value="1"/>
</dbReference>
<dbReference type="EMBL" id="JRES01000664">
    <property type="protein sequence ID" value="KNC29434.1"/>
    <property type="molecule type" value="Genomic_DNA"/>
</dbReference>
<dbReference type="PANTHER" id="PTHR11709">
    <property type="entry name" value="MULTI-COPPER OXIDASE"/>
    <property type="match status" value="1"/>
</dbReference>
<dbReference type="FunFam" id="2.60.40.420:FF:000031">
    <property type="entry name" value="Laccase-2 isoform A"/>
    <property type="match status" value="1"/>
</dbReference>
<dbReference type="OMA" id="FHGINQI"/>
<proteinExistence type="inferred from homology"/>
<dbReference type="GO" id="GO:0016491">
    <property type="term" value="F:oxidoreductase activity"/>
    <property type="evidence" value="ECO:0007669"/>
    <property type="project" value="UniProtKB-KW"/>
</dbReference>
<comment type="caution">
    <text evidence="8">The sequence shown here is derived from an EMBL/GenBank/DDBJ whole genome shotgun (WGS) entry which is preliminary data.</text>
</comment>
<dbReference type="InterPro" id="IPR002355">
    <property type="entry name" value="Cu_oxidase_Cu_BS"/>
</dbReference>
<evidence type="ECO:0000259" key="7">
    <source>
        <dbReference type="Pfam" id="PF07732"/>
    </source>
</evidence>
<gene>
    <name evidence="8" type="ORF">FF38_00341</name>
</gene>
<protein>
    <submittedName>
        <fullName evidence="8">Uncharacterized protein</fullName>
    </submittedName>
</protein>
<dbReference type="AlphaFoldDB" id="A0A0L0CD92"/>
<feature type="domain" description="Plastocyanin-like" evidence="7">
    <location>
        <begin position="142"/>
        <end position="254"/>
    </location>
</feature>
<evidence type="ECO:0000313" key="8">
    <source>
        <dbReference type="EMBL" id="KNC29434.1"/>
    </source>
</evidence>
<evidence type="ECO:0000256" key="2">
    <source>
        <dbReference type="ARBA" id="ARBA00022723"/>
    </source>
</evidence>
<evidence type="ECO:0000256" key="4">
    <source>
        <dbReference type="ARBA" id="ARBA00023008"/>
    </source>
</evidence>
<dbReference type="PROSITE" id="PS00080">
    <property type="entry name" value="MULTICOPPER_OXIDASE2"/>
    <property type="match status" value="1"/>
</dbReference>
<dbReference type="GO" id="GO:0005507">
    <property type="term" value="F:copper ion binding"/>
    <property type="evidence" value="ECO:0007669"/>
    <property type="project" value="InterPro"/>
</dbReference>
<sequence length="710" mass="80403">MLIFLNQELYRYAVALIGITIVIGSRCLCIQATHDGTDNSNNYLNLIDATFASATATNEFSNKEDNEVFTSTTDTTAVGENPDKFTPYLNISQYPGELCNRVCVSGQQRVCYFEFTLEYYQAMGVACGKCAQGVEEDCNNPQCIVGDGVEKGVMSINRQIPGPAIQVCKNDLLIIDVHNNAHGSAAALHWHGLHMLETPFMDGVPFLTQCPIPFANTFRYQFYATEPGTQFYHSHAGHHKVNGQYGALIVRQAQENEPLSNLYDYDLPEHHILISDWMHTYAEQYFPGLPSSRGIFPNSVLINGRGVYTNPRTKQQTKVPPTVYYVTPGKRYRFRLINSISHACPFQMQIEKHNLTIIASDSYDVLPRPFDTLVTNSGERYDFILVANHTKGDFWIRVKGMGVCSINPTESFALLRYESNEIVNRDEDLQVPDFPKYEEGFQPGIYLNHPNATCWGGENDHCITELTALEEDVALRNAVPDHKFFLAFHNYPVPNKEIFKPGQYNHFSNLNGNLTIVGAINNLSLVFPDYPPLTQPEDIDESQFCDDLNWPAKCAGNHLCPCIHRLQVERNSIVELIIVDESENVGRMHHPFHLHGYRFMVTGLGQHPDGVPMSIQRAKQMERNRMLPRDYFNARPPFKDTISIPSRGYAVIRFRATNPGFWLMHCHYEWHLAIGMGLILQVGTPQQMVTAPSDFPRCGNYVPPVKMPNF</sequence>
<dbReference type="Proteomes" id="UP000037069">
    <property type="component" value="Unassembled WGS sequence"/>
</dbReference>
<dbReference type="OrthoDB" id="2121828at2759"/>
<dbReference type="SUPFAM" id="SSF49503">
    <property type="entry name" value="Cupredoxins"/>
    <property type="match status" value="3"/>
</dbReference>
<keyword evidence="9" id="KW-1185">Reference proteome</keyword>
<dbReference type="FunFam" id="2.60.40.420:FF:000045">
    <property type="entry name" value="Laccase 2"/>
    <property type="match status" value="1"/>
</dbReference>
<dbReference type="CDD" id="cd13905">
    <property type="entry name" value="CuRO_3_tcLLC2_insect_like"/>
    <property type="match status" value="1"/>
</dbReference>
<feature type="domain" description="Plastocyanin-like" evidence="5">
    <location>
        <begin position="271"/>
        <end position="419"/>
    </location>
</feature>
<dbReference type="GO" id="GO:0005886">
    <property type="term" value="C:plasma membrane"/>
    <property type="evidence" value="ECO:0007669"/>
    <property type="project" value="TreeGrafter"/>
</dbReference>
<evidence type="ECO:0000259" key="6">
    <source>
        <dbReference type="Pfam" id="PF07731"/>
    </source>
</evidence>
<dbReference type="CDD" id="cd13884">
    <property type="entry name" value="CuRO_2_tcLCC_insect_like"/>
    <property type="match status" value="1"/>
</dbReference>
<evidence type="ECO:0000256" key="1">
    <source>
        <dbReference type="ARBA" id="ARBA00010609"/>
    </source>
</evidence>
<dbReference type="STRING" id="7375.A0A0L0CD92"/>
<dbReference type="PROSITE" id="PS00079">
    <property type="entry name" value="MULTICOPPER_OXIDASE1"/>
    <property type="match status" value="1"/>
</dbReference>
<evidence type="ECO:0000256" key="3">
    <source>
        <dbReference type="ARBA" id="ARBA00023002"/>
    </source>
</evidence>
<dbReference type="InterPro" id="IPR001117">
    <property type="entry name" value="Cu-oxidase_2nd"/>
</dbReference>
<dbReference type="InterPro" id="IPR033138">
    <property type="entry name" value="Cu_oxidase_CS"/>
</dbReference>
<reference evidence="8 9" key="1">
    <citation type="journal article" date="2015" name="Nat. Commun.">
        <title>Lucilia cuprina genome unlocks parasitic fly biology to underpin future interventions.</title>
        <authorList>
            <person name="Anstead C.A."/>
            <person name="Korhonen P.K."/>
            <person name="Young N.D."/>
            <person name="Hall R.S."/>
            <person name="Jex A.R."/>
            <person name="Murali S.C."/>
            <person name="Hughes D.S."/>
            <person name="Lee S.F."/>
            <person name="Perry T."/>
            <person name="Stroehlein A.J."/>
            <person name="Ansell B.R."/>
            <person name="Breugelmans B."/>
            <person name="Hofmann A."/>
            <person name="Qu J."/>
            <person name="Dugan S."/>
            <person name="Lee S.L."/>
            <person name="Chao H."/>
            <person name="Dinh H."/>
            <person name="Han Y."/>
            <person name="Doddapaneni H.V."/>
            <person name="Worley K.C."/>
            <person name="Muzny D.M."/>
            <person name="Ioannidis P."/>
            <person name="Waterhouse R.M."/>
            <person name="Zdobnov E.M."/>
            <person name="James P.J."/>
            <person name="Bagnall N.H."/>
            <person name="Kotze A.C."/>
            <person name="Gibbs R.A."/>
            <person name="Richards S."/>
            <person name="Batterham P."/>
            <person name="Gasser R.B."/>
        </authorList>
    </citation>
    <scope>NUCLEOTIDE SEQUENCE [LARGE SCALE GENOMIC DNA]</scope>
    <source>
        <strain evidence="8 9">LS</strain>
        <tissue evidence="8">Full body</tissue>
    </source>
</reference>
<comment type="similarity">
    <text evidence="1">Belongs to the multicopper oxidase family.</text>
</comment>
<dbReference type="GO" id="GO:0006826">
    <property type="term" value="P:iron ion transport"/>
    <property type="evidence" value="ECO:0007669"/>
    <property type="project" value="TreeGrafter"/>
</dbReference>
<dbReference type="InterPro" id="IPR011706">
    <property type="entry name" value="Cu-oxidase_C"/>
</dbReference>
<keyword evidence="2" id="KW-0479">Metal-binding</keyword>